<evidence type="ECO:0000256" key="1">
    <source>
        <dbReference type="SAM" id="MobiDB-lite"/>
    </source>
</evidence>
<feature type="region of interest" description="Disordered" evidence="1">
    <location>
        <begin position="117"/>
        <end position="143"/>
    </location>
</feature>
<dbReference type="Proteomes" id="UP001152523">
    <property type="component" value="Unassembled WGS sequence"/>
</dbReference>
<gene>
    <name evidence="2" type="ORF">CEPIT_LOCUS38184</name>
</gene>
<proteinExistence type="predicted"/>
<evidence type="ECO:0000313" key="2">
    <source>
        <dbReference type="EMBL" id="CAH9140235.1"/>
    </source>
</evidence>
<name>A0AAV0FY30_9ASTE</name>
<sequence>MVIIGGVNYKRITVDRVVTDNRDDISITLYNLIGYKAEEIAFKWSNIYVTIVGYSESNLTWFGNRINRRRGIFGMGVKEIKLDDEQGTLFVKLSKQATTHKIDPRRPLEWVQELLDQLSSSSSGGRKDSPRSNRRKGGGGRTAQKRINATELAWQEDDEISWRVVEKLKMGLKIVLVVIVSLGLFRLIEIQKSINQ</sequence>
<keyword evidence="3" id="KW-1185">Reference proteome</keyword>
<accession>A0AAV0FY30</accession>
<evidence type="ECO:0000313" key="3">
    <source>
        <dbReference type="Proteomes" id="UP001152523"/>
    </source>
</evidence>
<dbReference type="EMBL" id="CAMAPF010001023">
    <property type="protein sequence ID" value="CAH9140235.1"/>
    <property type="molecule type" value="Genomic_DNA"/>
</dbReference>
<comment type="caution">
    <text evidence="2">The sequence shown here is derived from an EMBL/GenBank/DDBJ whole genome shotgun (WGS) entry which is preliminary data.</text>
</comment>
<reference evidence="2" key="1">
    <citation type="submission" date="2022-07" db="EMBL/GenBank/DDBJ databases">
        <authorList>
            <person name="Macas J."/>
            <person name="Novak P."/>
            <person name="Neumann P."/>
        </authorList>
    </citation>
    <scope>NUCLEOTIDE SEQUENCE</scope>
</reference>
<protein>
    <submittedName>
        <fullName evidence="2">Uncharacterized protein</fullName>
    </submittedName>
</protein>
<organism evidence="2 3">
    <name type="scientific">Cuscuta epithymum</name>
    <dbReference type="NCBI Taxonomy" id="186058"/>
    <lineage>
        <taxon>Eukaryota</taxon>
        <taxon>Viridiplantae</taxon>
        <taxon>Streptophyta</taxon>
        <taxon>Embryophyta</taxon>
        <taxon>Tracheophyta</taxon>
        <taxon>Spermatophyta</taxon>
        <taxon>Magnoliopsida</taxon>
        <taxon>eudicotyledons</taxon>
        <taxon>Gunneridae</taxon>
        <taxon>Pentapetalae</taxon>
        <taxon>asterids</taxon>
        <taxon>lamiids</taxon>
        <taxon>Solanales</taxon>
        <taxon>Convolvulaceae</taxon>
        <taxon>Cuscuteae</taxon>
        <taxon>Cuscuta</taxon>
        <taxon>Cuscuta subgen. Cuscuta</taxon>
    </lineage>
</organism>
<dbReference type="AlphaFoldDB" id="A0AAV0FY30"/>